<dbReference type="SUPFAM" id="SSF103473">
    <property type="entry name" value="MFS general substrate transporter"/>
    <property type="match status" value="1"/>
</dbReference>
<dbReference type="OMA" id="MECEIDG"/>
<keyword evidence="4" id="KW-1185">Reference proteome</keyword>
<evidence type="ECO:0000256" key="1">
    <source>
        <dbReference type="SAM" id="MobiDB-lite"/>
    </source>
</evidence>
<dbReference type="EMBL" id="GL984326">
    <property type="protein sequence ID" value="EGR27752.1"/>
    <property type="molecule type" value="Genomic_DNA"/>
</dbReference>
<feature type="transmembrane region" description="Helical" evidence="2">
    <location>
        <begin position="158"/>
        <end position="179"/>
    </location>
</feature>
<dbReference type="Proteomes" id="UP000008983">
    <property type="component" value="Unassembled WGS sequence"/>
</dbReference>
<evidence type="ECO:0000256" key="2">
    <source>
        <dbReference type="SAM" id="Phobius"/>
    </source>
</evidence>
<name>G0R452_ICHMU</name>
<dbReference type="InParanoid" id="G0R452"/>
<keyword evidence="2" id="KW-1133">Transmembrane helix</keyword>
<feature type="transmembrane region" description="Helical" evidence="2">
    <location>
        <begin position="319"/>
        <end position="337"/>
    </location>
</feature>
<feature type="transmembrane region" description="Helical" evidence="2">
    <location>
        <begin position="104"/>
        <end position="122"/>
    </location>
</feature>
<evidence type="ECO:0000313" key="4">
    <source>
        <dbReference type="Proteomes" id="UP000008983"/>
    </source>
</evidence>
<feature type="transmembrane region" description="Helical" evidence="2">
    <location>
        <begin position="191"/>
        <end position="210"/>
    </location>
</feature>
<feature type="region of interest" description="Disordered" evidence="1">
    <location>
        <begin position="487"/>
        <end position="514"/>
    </location>
</feature>
<dbReference type="InterPro" id="IPR036259">
    <property type="entry name" value="MFS_trans_sf"/>
</dbReference>
<gene>
    <name evidence="3" type="ORF">IMG5_189820</name>
</gene>
<feature type="transmembrane region" description="Helical" evidence="2">
    <location>
        <begin position="369"/>
        <end position="393"/>
    </location>
</feature>
<dbReference type="GeneID" id="14903826"/>
<proteinExistence type="predicted"/>
<feature type="transmembrane region" description="Helical" evidence="2">
    <location>
        <begin position="21"/>
        <end position="45"/>
    </location>
</feature>
<feature type="transmembrane region" description="Helical" evidence="2">
    <location>
        <begin position="287"/>
        <end position="307"/>
    </location>
</feature>
<keyword evidence="2" id="KW-0472">Membrane</keyword>
<dbReference type="RefSeq" id="XP_004025204.1">
    <property type="nucleotide sequence ID" value="XM_004025155.1"/>
</dbReference>
<accession>G0R452</accession>
<reference evidence="3 4" key="1">
    <citation type="submission" date="2011-07" db="EMBL/GenBank/DDBJ databases">
        <authorList>
            <person name="Coyne R."/>
            <person name="Brami D."/>
            <person name="Johnson J."/>
            <person name="Hostetler J."/>
            <person name="Hannick L."/>
            <person name="Clark T."/>
            <person name="Cassidy-Hanley D."/>
            <person name="Inman J."/>
        </authorList>
    </citation>
    <scope>NUCLEOTIDE SEQUENCE [LARGE SCALE GENOMIC DNA]</scope>
    <source>
        <strain evidence="3 4">G5</strain>
    </source>
</reference>
<organism evidence="3 4">
    <name type="scientific">Ichthyophthirius multifiliis</name>
    <name type="common">White spot disease agent</name>
    <name type="synonym">Ich</name>
    <dbReference type="NCBI Taxonomy" id="5932"/>
    <lineage>
        <taxon>Eukaryota</taxon>
        <taxon>Sar</taxon>
        <taxon>Alveolata</taxon>
        <taxon>Ciliophora</taxon>
        <taxon>Intramacronucleata</taxon>
        <taxon>Oligohymenophorea</taxon>
        <taxon>Hymenostomatida</taxon>
        <taxon>Ophryoglenina</taxon>
        <taxon>Ichthyophthirius</taxon>
    </lineage>
</organism>
<sequence length="514" mass="59197">MDKYGVLSFNLNENTSQNMKMQFIILCFLFAFQVTISLSIPFLFYHPQQLLCTKSHEGSEFFPCTEQEMCKNHYFFRYLDSEIIHSISMEYDFFCISGQLQESAMLGLALIGQVVGFAISMFFDIPKPHKAKMLLFTVIIESALLISIKIIYLPSFFLSVALSCWNGLFAFYFGQQYAYICDVYSATINNVAPVALGFMQPFIGLFYILYASYDKEWRNHLAYFTAIPLLAIGVIWFCIYDYRNDENETVKEEKSKIAKIDQYNFIQDLLFKYNELITQPKMLTNSIMYVLCWLNSSMAYTSSYLVFSDIKVGSFFYNMYFSQVADVFGGLLAYILFRCFPSRNVMFISSIIAGFVQCATFGLNHNSSYYAEMGPIVVARAYKSIIVGGLLIVTPQLVPFRYLLLLFTFSNIATLGLSSVMPLYKIICDQFGINIFVTFGVMAFICSYYIRKWTYKEDLGIQETNLEQDAGVQKNQMTQFMQTGAQPIRGKKMEKKQSASEIRDSEALLEYHKR</sequence>
<evidence type="ECO:0008006" key="5">
    <source>
        <dbReference type="Google" id="ProtNLM"/>
    </source>
</evidence>
<feature type="compositionally biased region" description="Basic and acidic residues" evidence="1">
    <location>
        <begin position="495"/>
        <end position="514"/>
    </location>
</feature>
<feature type="transmembrane region" description="Helical" evidence="2">
    <location>
        <begin position="344"/>
        <end position="363"/>
    </location>
</feature>
<evidence type="ECO:0000313" key="3">
    <source>
        <dbReference type="EMBL" id="EGR27752.1"/>
    </source>
</evidence>
<keyword evidence="2" id="KW-0812">Transmembrane</keyword>
<feature type="transmembrane region" description="Helical" evidence="2">
    <location>
        <begin position="402"/>
        <end position="424"/>
    </location>
</feature>
<dbReference type="AlphaFoldDB" id="G0R452"/>
<feature type="transmembrane region" description="Helical" evidence="2">
    <location>
        <begin position="222"/>
        <end position="242"/>
    </location>
</feature>
<dbReference type="OrthoDB" id="10481031at2759"/>
<protein>
    <recommendedName>
        <fullName evidence="5">Major facilitator superfamily protein</fullName>
    </recommendedName>
</protein>
<feature type="transmembrane region" description="Helical" evidence="2">
    <location>
        <begin position="430"/>
        <end position="450"/>
    </location>
</feature>